<dbReference type="EMBL" id="JACIEF010000001">
    <property type="protein sequence ID" value="MBB4106077.1"/>
    <property type="molecule type" value="Genomic_DNA"/>
</dbReference>
<feature type="domain" description="TPM" evidence="4">
    <location>
        <begin position="44"/>
        <end position="168"/>
    </location>
</feature>
<dbReference type="PANTHER" id="PTHR30373:SF2">
    <property type="entry name" value="UPF0603 PROTEIN YGCG"/>
    <property type="match status" value="1"/>
</dbReference>
<evidence type="ECO:0000313" key="6">
    <source>
        <dbReference type="EMBL" id="MBB4106077.1"/>
    </source>
</evidence>
<reference evidence="6 7" key="3">
    <citation type="submission" date="2020-08" db="EMBL/GenBank/DDBJ databases">
        <title>Genomic Encyclopedia of Type Strains, Phase IV (KMG-IV): sequencing the most valuable type-strain genomes for metagenomic binning, comparative biology and taxonomic classification.</title>
        <authorList>
            <person name="Goeker M."/>
        </authorList>
    </citation>
    <scope>NUCLEOTIDE SEQUENCE [LARGE SCALE GENOMIC DNA]</scope>
    <source>
        <strain evidence="6 7">DSM 100774</strain>
    </source>
</reference>
<evidence type="ECO:0000313" key="8">
    <source>
        <dbReference type="Proteomes" id="UP000642938"/>
    </source>
</evidence>
<dbReference type="Gene3D" id="3.10.310.50">
    <property type="match status" value="1"/>
</dbReference>
<feature type="region of interest" description="Disordered" evidence="1">
    <location>
        <begin position="465"/>
        <end position="499"/>
    </location>
</feature>
<dbReference type="Proteomes" id="UP000532273">
    <property type="component" value="Unassembled WGS sequence"/>
</dbReference>
<dbReference type="AlphaFoldDB" id="A0A7W6K6K5"/>
<dbReference type="Pfam" id="PF04536">
    <property type="entry name" value="TPM_phosphatase"/>
    <property type="match status" value="1"/>
</dbReference>
<feature type="compositionally biased region" description="Low complexity" evidence="1">
    <location>
        <begin position="465"/>
        <end position="484"/>
    </location>
</feature>
<feature type="transmembrane region" description="Helical" evidence="2">
    <location>
        <begin position="315"/>
        <end position="334"/>
    </location>
</feature>
<comment type="caution">
    <text evidence="6">The sequence shown here is derived from an EMBL/GenBank/DDBJ whole genome shotgun (WGS) entry which is preliminary data.</text>
</comment>
<feature type="compositionally biased region" description="Gly residues" evidence="1">
    <location>
        <begin position="485"/>
        <end position="499"/>
    </location>
</feature>
<reference evidence="5" key="4">
    <citation type="submission" date="2024-05" db="EMBL/GenBank/DDBJ databases">
        <authorList>
            <person name="Sun Q."/>
            <person name="Zhou Y."/>
        </authorList>
    </citation>
    <scope>NUCLEOTIDE SEQUENCE</scope>
    <source>
        <strain evidence="5">CGMCC 1.15287</strain>
    </source>
</reference>
<proteinExistence type="predicted"/>
<keyword evidence="8" id="KW-1185">Reference proteome</keyword>
<evidence type="ECO:0000313" key="7">
    <source>
        <dbReference type="Proteomes" id="UP000532273"/>
    </source>
</evidence>
<evidence type="ECO:0000256" key="3">
    <source>
        <dbReference type="SAM" id="SignalP"/>
    </source>
</evidence>
<dbReference type="EMBL" id="BMHZ01000006">
    <property type="protein sequence ID" value="GGH19528.1"/>
    <property type="molecule type" value="Genomic_DNA"/>
</dbReference>
<feature type="signal peptide" evidence="3">
    <location>
        <begin position="1"/>
        <end position="24"/>
    </location>
</feature>
<feature type="transmembrane region" description="Helical" evidence="2">
    <location>
        <begin position="196"/>
        <end position="214"/>
    </location>
</feature>
<reference evidence="5" key="1">
    <citation type="journal article" date="2014" name="Int. J. Syst. Evol. Microbiol.">
        <title>Complete genome of a new Firmicutes species belonging to the dominant human colonic microbiota ('Ruminococcus bicirculans') reveals two chromosomes and a selective capacity to utilize plant glucans.</title>
        <authorList>
            <consortium name="NISC Comparative Sequencing Program"/>
            <person name="Wegmann U."/>
            <person name="Louis P."/>
            <person name="Goesmann A."/>
            <person name="Henrissat B."/>
            <person name="Duncan S.H."/>
            <person name="Flint H.J."/>
        </authorList>
    </citation>
    <scope>NUCLEOTIDE SEQUENCE</scope>
    <source>
        <strain evidence="5">CGMCC 1.15287</strain>
    </source>
</reference>
<dbReference type="InterPro" id="IPR007621">
    <property type="entry name" value="TPM_dom"/>
</dbReference>
<keyword evidence="3" id="KW-0732">Signal</keyword>
<keyword evidence="2" id="KW-0812">Transmembrane</keyword>
<keyword evidence="2" id="KW-1133">Transmembrane helix</keyword>
<gene>
    <name evidence="5" type="ORF">GCM10007422_44430</name>
    <name evidence="6" type="ORF">GGQ60_000037</name>
</gene>
<evidence type="ECO:0000256" key="2">
    <source>
        <dbReference type="SAM" id="Phobius"/>
    </source>
</evidence>
<feature type="transmembrane region" description="Helical" evidence="2">
    <location>
        <begin position="273"/>
        <end position="294"/>
    </location>
</feature>
<reference evidence="8" key="2">
    <citation type="journal article" date="2019" name="Int. J. Syst. Evol. Microbiol.">
        <title>The Global Catalogue of Microorganisms (GCM) 10K type strain sequencing project: providing services to taxonomists for standard genome sequencing and annotation.</title>
        <authorList>
            <consortium name="The Broad Institute Genomics Platform"/>
            <consortium name="The Broad Institute Genome Sequencing Center for Infectious Disease"/>
            <person name="Wu L."/>
            <person name="Ma J."/>
        </authorList>
    </citation>
    <scope>NUCLEOTIDE SEQUENCE [LARGE SCALE GENOMIC DNA]</scope>
    <source>
        <strain evidence="8">CGMCC 1.15287</strain>
    </source>
</reference>
<dbReference type="PANTHER" id="PTHR30373">
    <property type="entry name" value="UPF0603 PROTEIN YGCG"/>
    <property type="match status" value="1"/>
</dbReference>
<feature type="transmembrane region" description="Helical" evidence="2">
    <location>
        <begin position="235"/>
        <end position="257"/>
    </location>
</feature>
<protein>
    <recommendedName>
        <fullName evidence="4">TPM domain-containing protein</fullName>
    </recommendedName>
</protein>
<keyword evidence="2" id="KW-0472">Membrane</keyword>
<evidence type="ECO:0000256" key="1">
    <source>
        <dbReference type="SAM" id="MobiDB-lite"/>
    </source>
</evidence>
<feature type="chain" id="PRO_5031531163" description="TPM domain-containing protein" evidence="3">
    <location>
        <begin position="25"/>
        <end position="499"/>
    </location>
</feature>
<dbReference type="Proteomes" id="UP000642938">
    <property type="component" value="Unassembled WGS sequence"/>
</dbReference>
<sequence length="499" mass="56259">MLKFHLFKALSLFLLIFVTNFAIAQRAYQVKDIPDPKKNGGGYVSDPDKILGSNAVAELNTTIADFERKTHVQVAVVVVNDFDHDQEDFDFAYQLFNTWGIGQKNSNNGLLLFISKERRKYRFITGTGAEGVLPDVKLKHIAERQLLPAFRKNNYATGIINTINALGELILNPNNQAELNQLFTQKDNSDSLMESFWLPTAVIILAFFGVFRLVNRQGKNIPFKAFTGKNPGERAIAKGCVGVILVFIIAVFAFIFFDGTRLFDHFGWRHVPVILYTVLAIALYFRYLFYISSLRQAHNDDKNFFTSVNSFNKKNFWLVIFSPLILISLIGYLFKKSKNNDRFKPVLDSKNKEMVRVDRDINIDGSPFLTKGQRQEEVIQAYDYDIWESTDHKEHLIKQWPAEAYKQYTECPDCAFRTFKLHKQVTTRAATYSHSGQAKVINECSFCKKTEFIKWIILPMLVESGSSSSSSGGSSSSSSSSSSSWGGGSSSGGGTGGSW</sequence>
<evidence type="ECO:0000313" key="5">
    <source>
        <dbReference type="EMBL" id="GGH19528.1"/>
    </source>
</evidence>
<evidence type="ECO:0000259" key="4">
    <source>
        <dbReference type="Pfam" id="PF04536"/>
    </source>
</evidence>
<dbReference type="RefSeq" id="WP_183759381.1">
    <property type="nucleotide sequence ID" value="NZ_BMHZ01000006.1"/>
</dbReference>
<name>A0A7W6K6K5_9SPHI</name>
<accession>A0A7W6K6K5</accession>
<organism evidence="6 7">
    <name type="scientific">Pedobacter zeae</name>
    <dbReference type="NCBI Taxonomy" id="1737356"/>
    <lineage>
        <taxon>Bacteria</taxon>
        <taxon>Pseudomonadati</taxon>
        <taxon>Bacteroidota</taxon>
        <taxon>Sphingobacteriia</taxon>
        <taxon>Sphingobacteriales</taxon>
        <taxon>Sphingobacteriaceae</taxon>
        <taxon>Pedobacter</taxon>
    </lineage>
</organism>